<accession>A0A6P1YU13</accession>
<evidence type="ECO:0000256" key="2">
    <source>
        <dbReference type="ARBA" id="ARBA00022679"/>
    </source>
</evidence>
<dbReference type="PANTHER" id="PTHR34136:SF1">
    <property type="entry name" value="UDP-N-ACETYL-D-MANNOSAMINURONIC ACID TRANSFERASE"/>
    <property type="match status" value="1"/>
</dbReference>
<dbReference type="Proteomes" id="UP000464751">
    <property type="component" value="Chromosome"/>
</dbReference>
<evidence type="ECO:0000256" key="1">
    <source>
        <dbReference type="ARBA" id="ARBA00022676"/>
    </source>
</evidence>
<dbReference type="PANTHER" id="PTHR34136">
    <property type="match status" value="1"/>
</dbReference>
<keyword evidence="4" id="KW-1185">Reference proteome</keyword>
<name>A0A6P1YU13_9HYPH</name>
<dbReference type="AlphaFoldDB" id="A0A6P1YU13"/>
<dbReference type="KEGG" id="apra:G3A50_18265"/>
<keyword evidence="2 3" id="KW-0808">Transferase</keyword>
<reference evidence="3 4" key="1">
    <citation type="submission" date="2020-02" db="EMBL/GenBank/DDBJ databases">
        <authorList>
            <person name="Li G."/>
        </authorList>
    </citation>
    <scope>NUCLEOTIDE SEQUENCE [LARGE SCALE GENOMIC DNA]</scope>
    <source>
        <strain evidence="3 4">DSM 102029</strain>
    </source>
</reference>
<organism evidence="3 4">
    <name type="scientific">Ancylobacter pratisalsi</name>
    <dbReference type="NCBI Taxonomy" id="1745854"/>
    <lineage>
        <taxon>Bacteria</taxon>
        <taxon>Pseudomonadati</taxon>
        <taxon>Pseudomonadota</taxon>
        <taxon>Alphaproteobacteria</taxon>
        <taxon>Hyphomicrobiales</taxon>
        <taxon>Xanthobacteraceae</taxon>
        <taxon>Ancylobacter</taxon>
    </lineage>
</organism>
<keyword evidence="1" id="KW-0328">Glycosyltransferase</keyword>
<dbReference type="CDD" id="cd06533">
    <property type="entry name" value="Glyco_transf_WecG_TagA"/>
    <property type="match status" value="1"/>
</dbReference>
<dbReference type="GO" id="GO:0016758">
    <property type="term" value="F:hexosyltransferase activity"/>
    <property type="evidence" value="ECO:0007669"/>
    <property type="project" value="TreeGrafter"/>
</dbReference>
<evidence type="ECO:0000313" key="4">
    <source>
        <dbReference type="Proteomes" id="UP000464751"/>
    </source>
</evidence>
<dbReference type="Pfam" id="PF03808">
    <property type="entry name" value="Glyco_tran_WecG"/>
    <property type="match status" value="1"/>
</dbReference>
<protein>
    <submittedName>
        <fullName evidence="3">WecB/TagA/CpsF family glycosyltransferase</fullName>
    </submittedName>
</protein>
<dbReference type="EMBL" id="CP048630">
    <property type="protein sequence ID" value="QIB36351.1"/>
    <property type="molecule type" value="Genomic_DNA"/>
</dbReference>
<gene>
    <name evidence="3" type="ORF">G3A50_18265</name>
</gene>
<dbReference type="InterPro" id="IPR004629">
    <property type="entry name" value="WecG_TagA_CpsF"/>
</dbReference>
<proteinExistence type="predicted"/>
<evidence type="ECO:0000313" key="3">
    <source>
        <dbReference type="EMBL" id="QIB36351.1"/>
    </source>
</evidence>
<sequence length="271" mass="29572">MADMHSDAPKGEIEEVVYLGVPIARLGTHAAAAHIAARRPGLPFAYVVTPNAAHFTRLIRLRDRRFRDAVSHAWLRLLDGHVPHMLARRLFGLDLPLAPGSDVTAVLLGEHMKPDDAVTVIGGGNGVREALMARFGLTRVAQHEPPMGFIEQPAAVEACVDFVLAHPARYVFLVTGAPQSEYLALRILERGGAVGTGLCVGSALNFATGRTPRAPQWVRNAGLEWAYRLMRNPLGHARRVFVDSLPIFRIAIEARLKPAAFGMADPRKDRP</sequence>